<protein>
    <recommendedName>
        <fullName evidence="11">Probable nicotinate-nucleotide adenylyltransferase</fullName>
        <ecNumber evidence="11">2.7.7.18</ecNumber>
    </recommendedName>
    <alternativeName>
        <fullName evidence="11">Deamido-NAD(+) diphosphorylase</fullName>
    </alternativeName>
    <alternativeName>
        <fullName evidence="11">Deamido-NAD(+) pyrophosphorylase</fullName>
    </alternativeName>
    <alternativeName>
        <fullName evidence="11">Nicotinate mononucleotide adenylyltransferase</fullName>
        <shortName evidence="11">NaMN adenylyltransferase</shortName>
    </alternativeName>
</protein>
<evidence type="ECO:0000313" key="13">
    <source>
        <dbReference type="EMBL" id="HGK23879.1"/>
    </source>
</evidence>
<dbReference type="UniPathway" id="UPA00253">
    <property type="reaction ID" value="UER00332"/>
</dbReference>
<keyword evidence="7 11" id="KW-0547">Nucleotide-binding</keyword>
<evidence type="ECO:0000256" key="2">
    <source>
        <dbReference type="ARBA" id="ARBA00005019"/>
    </source>
</evidence>
<dbReference type="NCBIfam" id="TIGR00482">
    <property type="entry name" value="nicotinate (nicotinamide) nucleotide adenylyltransferase"/>
    <property type="match status" value="1"/>
</dbReference>
<dbReference type="EC" id="2.7.7.18" evidence="11"/>
<comment type="function">
    <text evidence="1 11">Catalyzes the reversible adenylation of nicotinate mononucleotide (NaMN) to nicotinic acid adenine dinucleotide (NaAD).</text>
</comment>
<evidence type="ECO:0000256" key="7">
    <source>
        <dbReference type="ARBA" id="ARBA00022741"/>
    </source>
</evidence>
<organism evidence="13">
    <name type="scientific">Dictyoglomus thermophilum</name>
    <dbReference type="NCBI Taxonomy" id="14"/>
    <lineage>
        <taxon>Bacteria</taxon>
        <taxon>Pseudomonadati</taxon>
        <taxon>Dictyoglomota</taxon>
        <taxon>Dictyoglomia</taxon>
        <taxon>Dictyoglomales</taxon>
        <taxon>Dictyoglomaceae</taxon>
        <taxon>Dictyoglomus</taxon>
    </lineage>
</organism>
<dbReference type="InterPro" id="IPR014729">
    <property type="entry name" value="Rossmann-like_a/b/a_fold"/>
</dbReference>
<dbReference type="GO" id="GO:0005524">
    <property type="term" value="F:ATP binding"/>
    <property type="evidence" value="ECO:0007669"/>
    <property type="project" value="UniProtKB-KW"/>
</dbReference>
<dbReference type="RefSeq" id="WP_149123190.1">
    <property type="nucleotide sequence ID" value="NZ_VTFL01000006.1"/>
</dbReference>
<evidence type="ECO:0000256" key="3">
    <source>
        <dbReference type="ARBA" id="ARBA00009014"/>
    </source>
</evidence>
<evidence type="ECO:0000256" key="11">
    <source>
        <dbReference type="HAMAP-Rule" id="MF_00244"/>
    </source>
</evidence>
<proteinExistence type="inferred from homology"/>
<evidence type="ECO:0000256" key="4">
    <source>
        <dbReference type="ARBA" id="ARBA00022642"/>
    </source>
</evidence>
<keyword evidence="5 11" id="KW-0808">Transferase</keyword>
<comment type="pathway">
    <text evidence="2 11">Cofactor biosynthesis; NAD(+) biosynthesis; deamido-NAD(+) from nicotinate D-ribonucleotide: step 1/1.</text>
</comment>
<dbReference type="PANTHER" id="PTHR39321">
    <property type="entry name" value="NICOTINATE-NUCLEOTIDE ADENYLYLTRANSFERASE-RELATED"/>
    <property type="match status" value="1"/>
</dbReference>
<evidence type="ECO:0000256" key="9">
    <source>
        <dbReference type="ARBA" id="ARBA00023027"/>
    </source>
</evidence>
<evidence type="ECO:0000256" key="5">
    <source>
        <dbReference type="ARBA" id="ARBA00022679"/>
    </source>
</evidence>
<evidence type="ECO:0000256" key="1">
    <source>
        <dbReference type="ARBA" id="ARBA00002324"/>
    </source>
</evidence>
<dbReference type="GO" id="GO:0009435">
    <property type="term" value="P:NAD+ biosynthetic process"/>
    <property type="evidence" value="ECO:0007669"/>
    <property type="project" value="UniProtKB-UniRule"/>
</dbReference>
<dbReference type="FunFam" id="3.40.50.620:FF:000251">
    <property type="entry name" value="Probable nicotinate-nucleotide adenylyltransferase"/>
    <property type="match status" value="1"/>
</dbReference>
<dbReference type="GO" id="GO:0004515">
    <property type="term" value="F:nicotinate-nucleotide adenylyltransferase activity"/>
    <property type="evidence" value="ECO:0007669"/>
    <property type="project" value="UniProtKB-UniRule"/>
</dbReference>
<dbReference type="InterPro" id="IPR005248">
    <property type="entry name" value="NadD/NMNAT"/>
</dbReference>
<name>A0A7V3ZIZ8_DICTH</name>
<comment type="similarity">
    <text evidence="3 11">Belongs to the NadD family.</text>
</comment>
<keyword evidence="8 11" id="KW-0067">ATP-binding</keyword>
<dbReference type="NCBIfam" id="TIGR00125">
    <property type="entry name" value="cyt_tran_rel"/>
    <property type="match status" value="1"/>
</dbReference>
<dbReference type="HAMAP" id="MF_00244">
    <property type="entry name" value="NaMN_adenylyltr"/>
    <property type="match status" value="1"/>
</dbReference>
<dbReference type="InterPro" id="IPR004821">
    <property type="entry name" value="Cyt_trans-like"/>
</dbReference>
<evidence type="ECO:0000256" key="10">
    <source>
        <dbReference type="ARBA" id="ARBA00048721"/>
    </source>
</evidence>
<dbReference type="Pfam" id="PF01467">
    <property type="entry name" value="CTP_transf_like"/>
    <property type="match status" value="1"/>
</dbReference>
<comment type="catalytic activity">
    <reaction evidence="10 11">
        <text>nicotinate beta-D-ribonucleotide + ATP + H(+) = deamido-NAD(+) + diphosphate</text>
        <dbReference type="Rhea" id="RHEA:22860"/>
        <dbReference type="ChEBI" id="CHEBI:15378"/>
        <dbReference type="ChEBI" id="CHEBI:30616"/>
        <dbReference type="ChEBI" id="CHEBI:33019"/>
        <dbReference type="ChEBI" id="CHEBI:57502"/>
        <dbReference type="ChEBI" id="CHEBI:58437"/>
        <dbReference type="EC" id="2.7.7.18"/>
    </reaction>
</comment>
<reference evidence="13" key="1">
    <citation type="journal article" date="2020" name="mSystems">
        <title>Genome- and Community-Level Interaction Insights into Carbon Utilization and Element Cycling Functions of Hydrothermarchaeota in Hydrothermal Sediment.</title>
        <authorList>
            <person name="Zhou Z."/>
            <person name="Liu Y."/>
            <person name="Xu W."/>
            <person name="Pan J."/>
            <person name="Luo Z.H."/>
            <person name="Li M."/>
        </authorList>
    </citation>
    <scope>NUCLEOTIDE SEQUENCE [LARGE SCALE GENOMIC DNA]</scope>
    <source>
        <strain evidence="13">SpSt-70</strain>
    </source>
</reference>
<dbReference type="NCBIfam" id="NF000840">
    <property type="entry name" value="PRK00071.1-3"/>
    <property type="match status" value="1"/>
</dbReference>
<dbReference type="SUPFAM" id="SSF52374">
    <property type="entry name" value="Nucleotidylyl transferase"/>
    <property type="match status" value="1"/>
</dbReference>
<gene>
    <name evidence="11 13" type="primary">nadD</name>
    <name evidence="13" type="ORF">ENU78_05470</name>
</gene>
<sequence length="195" mass="22965">MKIGILGGTFDPIHYGHLWFAEYARERFKLDKVFFIPNKIPPHRETPLATSKQRYEMVLLATLSNPCFEVLPIELEREGISYMVDTIRDLSSCFSFDELYLLLGNDAFRDFLKWKEPYKIIEKASIIVGSRGAEDYSYDLKNFIKNFENKIFFLDFPYYPISAKEIRERVKRGLSIKYLVPESVEDYIIKNGIYL</sequence>
<dbReference type="AlphaFoldDB" id="A0A7V3ZIZ8"/>
<keyword evidence="6 11" id="KW-0548">Nucleotidyltransferase</keyword>
<dbReference type="CDD" id="cd02165">
    <property type="entry name" value="NMNAT"/>
    <property type="match status" value="1"/>
</dbReference>
<dbReference type="Gene3D" id="3.40.50.620">
    <property type="entry name" value="HUPs"/>
    <property type="match status" value="1"/>
</dbReference>
<keyword evidence="4 11" id="KW-0662">Pyridine nucleotide biosynthesis</keyword>
<accession>A0A7V3ZIZ8</accession>
<dbReference type="EMBL" id="DTDV01000015">
    <property type="protein sequence ID" value="HGK23879.1"/>
    <property type="molecule type" value="Genomic_DNA"/>
</dbReference>
<evidence type="ECO:0000256" key="6">
    <source>
        <dbReference type="ARBA" id="ARBA00022695"/>
    </source>
</evidence>
<dbReference type="PANTHER" id="PTHR39321:SF3">
    <property type="entry name" value="PHOSPHOPANTETHEINE ADENYLYLTRANSFERASE"/>
    <property type="match status" value="1"/>
</dbReference>
<evidence type="ECO:0000256" key="8">
    <source>
        <dbReference type="ARBA" id="ARBA00022840"/>
    </source>
</evidence>
<keyword evidence="9 11" id="KW-0520">NAD</keyword>
<comment type="caution">
    <text evidence="13">The sequence shown here is derived from an EMBL/GenBank/DDBJ whole genome shotgun (WGS) entry which is preliminary data.</text>
</comment>
<feature type="domain" description="Cytidyltransferase-like" evidence="12">
    <location>
        <begin position="5"/>
        <end position="169"/>
    </location>
</feature>
<evidence type="ECO:0000259" key="12">
    <source>
        <dbReference type="Pfam" id="PF01467"/>
    </source>
</evidence>